<keyword evidence="1" id="KW-0343">GTPase activation</keyword>
<name>A0A0D8XTH1_DICVI</name>
<dbReference type="InterPro" id="IPR002048">
    <property type="entry name" value="EF_hand_dom"/>
</dbReference>
<dbReference type="PANTHER" id="PTHR46075">
    <property type="entry name" value="CHIMERIN FAMILY MEMBER"/>
    <property type="match status" value="1"/>
</dbReference>
<dbReference type="PROSITE" id="PS50222">
    <property type="entry name" value="EF_HAND_2"/>
    <property type="match status" value="1"/>
</dbReference>
<dbReference type="AlphaFoldDB" id="A0A0D8XTH1"/>
<evidence type="ECO:0000259" key="5">
    <source>
        <dbReference type="PROSITE" id="PS50222"/>
    </source>
</evidence>
<dbReference type="Gene3D" id="3.30.60.20">
    <property type="match status" value="1"/>
</dbReference>
<dbReference type="STRING" id="29172.A0A0D8XTH1"/>
<gene>
    <name evidence="6" type="ORF">DICVIV_06873</name>
</gene>
<evidence type="ECO:0000256" key="1">
    <source>
        <dbReference type="ARBA" id="ARBA00022468"/>
    </source>
</evidence>
<dbReference type="InterPro" id="IPR002219">
    <property type="entry name" value="PKC_DAG/PE"/>
</dbReference>
<dbReference type="OrthoDB" id="74314at2759"/>
<dbReference type="SMART" id="SM00109">
    <property type="entry name" value="C1"/>
    <property type="match status" value="1"/>
</dbReference>
<dbReference type="InterPro" id="IPR020454">
    <property type="entry name" value="DAG/PE-bd"/>
</dbReference>
<evidence type="ECO:0000259" key="4">
    <source>
        <dbReference type="PROSITE" id="PS50081"/>
    </source>
</evidence>
<dbReference type="Proteomes" id="UP000053766">
    <property type="component" value="Unassembled WGS sequence"/>
</dbReference>
<feature type="domain" description="EF-hand" evidence="5">
    <location>
        <begin position="1"/>
        <end position="19"/>
    </location>
</feature>
<dbReference type="PROSITE" id="PS00479">
    <property type="entry name" value="ZF_DAG_PE_1"/>
    <property type="match status" value="1"/>
</dbReference>
<sequence length="135" mass="15588">DGQISKEELKTYFVKANNDSVNFRLGFKHNFRETTFLTPTSCSHCGRLLWGLIRQGWKCKDCGLAVHSDCKANMVAECRRKSSLVDWVAPKADVARSKLFLNYRRVSISCNYRKKNLYSYQVRDQFVNSTDHTPA</sequence>
<dbReference type="Pfam" id="PF00130">
    <property type="entry name" value="C1_1"/>
    <property type="match status" value="1"/>
</dbReference>
<dbReference type="GO" id="GO:0005096">
    <property type="term" value="F:GTPase activator activity"/>
    <property type="evidence" value="ECO:0007669"/>
    <property type="project" value="UniProtKB-KW"/>
</dbReference>
<evidence type="ECO:0000313" key="6">
    <source>
        <dbReference type="EMBL" id="KJH47064.1"/>
    </source>
</evidence>
<dbReference type="GO" id="GO:0005509">
    <property type="term" value="F:calcium ion binding"/>
    <property type="evidence" value="ECO:0007669"/>
    <property type="project" value="InterPro"/>
</dbReference>
<reference evidence="6 7" key="1">
    <citation type="submission" date="2013-11" db="EMBL/GenBank/DDBJ databases">
        <title>Draft genome of the bovine lungworm Dictyocaulus viviparus.</title>
        <authorList>
            <person name="Mitreva M."/>
        </authorList>
    </citation>
    <scope>NUCLEOTIDE SEQUENCE [LARGE SCALE GENOMIC DNA]</scope>
    <source>
        <strain evidence="6 7">HannoverDv2000</strain>
    </source>
</reference>
<dbReference type="PROSITE" id="PS50081">
    <property type="entry name" value="ZF_DAG_PE_2"/>
    <property type="match status" value="1"/>
</dbReference>
<dbReference type="InterPro" id="IPR046349">
    <property type="entry name" value="C1-like_sf"/>
</dbReference>
<accession>A0A0D8XTH1</accession>
<protein>
    <submittedName>
        <fullName evidence="6">Phorbol esters/diacylglycerol binding domain protein</fullName>
    </submittedName>
</protein>
<organism evidence="6 7">
    <name type="scientific">Dictyocaulus viviparus</name>
    <name type="common">Bovine lungworm</name>
    <dbReference type="NCBI Taxonomy" id="29172"/>
    <lineage>
        <taxon>Eukaryota</taxon>
        <taxon>Metazoa</taxon>
        <taxon>Ecdysozoa</taxon>
        <taxon>Nematoda</taxon>
        <taxon>Chromadorea</taxon>
        <taxon>Rhabditida</taxon>
        <taxon>Rhabditina</taxon>
        <taxon>Rhabditomorpha</taxon>
        <taxon>Strongyloidea</taxon>
        <taxon>Metastrongylidae</taxon>
        <taxon>Dictyocaulus</taxon>
    </lineage>
</organism>
<dbReference type="InterPro" id="IPR051854">
    <property type="entry name" value="Rho-type_GAP"/>
</dbReference>
<keyword evidence="7" id="KW-1185">Reference proteome</keyword>
<dbReference type="PRINTS" id="PR00008">
    <property type="entry name" value="DAGPEDOMAIN"/>
</dbReference>
<reference evidence="7" key="2">
    <citation type="journal article" date="2016" name="Sci. Rep.">
        <title>Dictyocaulus viviparus genome, variome and transcriptome elucidate lungworm biology and support future intervention.</title>
        <authorList>
            <person name="McNulty S.N."/>
            <person name="Strube C."/>
            <person name="Rosa B.A."/>
            <person name="Martin J.C."/>
            <person name="Tyagi R."/>
            <person name="Choi Y.J."/>
            <person name="Wang Q."/>
            <person name="Hallsworth Pepin K."/>
            <person name="Zhang X."/>
            <person name="Ozersky P."/>
            <person name="Wilson R.K."/>
            <person name="Sternberg P.W."/>
            <person name="Gasser R.B."/>
            <person name="Mitreva M."/>
        </authorList>
    </citation>
    <scope>NUCLEOTIDE SEQUENCE [LARGE SCALE GENOMIC DNA]</scope>
    <source>
        <strain evidence="7">HannoverDv2000</strain>
    </source>
</reference>
<dbReference type="EMBL" id="KN716322">
    <property type="protein sequence ID" value="KJH47064.1"/>
    <property type="molecule type" value="Genomic_DNA"/>
</dbReference>
<evidence type="ECO:0000313" key="7">
    <source>
        <dbReference type="Proteomes" id="UP000053766"/>
    </source>
</evidence>
<evidence type="ECO:0000256" key="3">
    <source>
        <dbReference type="ARBA" id="ARBA00022833"/>
    </source>
</evidence>
<dbReference type="PANTHER" id="PTHR46075:SF5">
    <property type="entry name" value="PHOSPHATIDYLINOSITOL 3-KINASE REGULATORY SUBUNIT ALPHA"/>
    <property type="match status" value="1"/>
</dbReference>
<proteinExistence type="predicted"/>
<evidence type="ECO:0000256" key="2">
    <source>
        <dbReference type="ARBA" id="ARBA00022723"/>
    </source>
</evidence>
<feature type="non-terminal residue" evidence="6">
    <location>
        <position position="1"/>
    </location>
</feature>
<dbReference type="SUPFAM" id="SSF57889">
    <property type="entry name" value="Cysteine-rich domain"/>
    <property type="match status" value="1"/>
</dbReference>
<keyword evidence="2" id="KW-0479">Metal-binding</keyword>
<feature type="domain" description="Phorbol-ester/DAG-type" evidence="4">
    <location>
        <begin position="28"/>
        <end position="78"/>
    </location>
</feature>
<keyword evidence="3" id="KW-0862">Zinc</keyword>